<dbReference type="Proteomes" id="UP000072189">
    <property type="component" value="Unassembled WGS sequence"/>
</dbReference>
<dbReference type="Gene3D" id="3.40.50.720">
    <property type="entry name" value="NAD(P)-binding Rossmann-like Domain"/>
    <property type="match status" value="1"/>
</dbReference>
<name>A0A147FCH5_MICTE</name>
<gene>
    <name evidence="6" type="ORF">RSA3_00795</name>
</gene>
<dbReference type="Pfam" id="PF22725">
    <property type="entry name" value="GFO_IDH_MocA_C3"/>
    <property type="match status" value="1"/>
</dbReference>
<dbReference type="Gene3D" id="3.30.360.10">
    <property type="entry name" value="Dihydrodipicolinate Reductase, domain 2"/>
    <property type="match status" value="1"/>
</dbReference>
<accession>A0A147FCH5</accession>
<dbReference type="GO" id="GO:0016491">
    <property type="term" value="F:oxidoreductase activity"/>
    <property type="evidence" value="ECO:0007669"/>
    <property type="project" value="UniProtKB-KW"/>
</dbReference>
<evidence type="ECO:0000256" key="1">
    <source>
        <dbReference type="ARBA" id="ARBA00010928"/>
    </source>
</evidence>
<dbReference type="InterPro" id="IPR036291">
    <property type="entry name" value="NAD(P)-bd_dom_sf"/>
</dbReference>
<evidence type="ECO:0000313" key="7">
    <source>
        <dbReference type="Proteomes" id="UP000072189"/>
    </source>
</evidence>
<evidence type="ECO:0000313" key="6">
    <source>
        <dbReference type="EMBL" id="KTS14273.1"/>
    </source>
</evidence>
<dbReference type="EMBL" id="LDRV01000003">
    <property type="protein sequence ID" value="KTS14273.1"/>
    <property type="molecule type" value="Genomic_DNA"/>
</dbReference>
<evidence type="ECO:0000259" key="5">
    <source>
        <dbReference type="Pfam" id="PF22725"/>
    </source>
</evidence>
<dbReference type="InterPro" id="IPR055170">
    <property type="entry name" value="GFO_IDH_MocA-like_dom"/>
</dbReference>
<reference evidence="6 7" key="1">
    <citation type="journal article" date="2016" name="Front. Microbiol.">
        <title>Genomic Resource of Rice Seed Associated Bacteria.</title>
        <authorList>
            <person name="Midha S."/>
            <person name="Bansal K."/>
            <person name="Sharma S."/>
            <person name="Kumar N."/>
            <person name="Patil P.P."/>
            <person name="Chaudhry V."/>
            <person name="Patil P.B."/>
        </authorList>
    </citation>
    <scope>NUCLEOTIDE SEQUENCE [LARGE SCALE GENOMIC DNA]</scope>
    <source>
        <strain evidence="6 7">RSA3</strain>
    </source>
</reference>
<evidence type="ECO:0000259" key="4">
    <source>
        <dbReference type="Pfam" id="PF01408"/>
    </source>
</evidence>
<protein>
    <submittedName>
        <fullName evidence="6">Oxidoreductase</fullName>
    </submittedName>
</protein>
<dbReference type="AlphaFoldDB" id="A0A147FCH5"/>
<evidence type="ECO:0000256" key="3">
    <source>
        <dbReference type="ARBA" id="ARBA00023027"/>
    </source>
</evidence>
<dbReference type="InterPro" id="IPR050984">
    <property type="entry name" value="Gfo/Idh/MocA_domain"/>
</dbReference>
<dbReference type="SUPFAM" id="SSF55347">
    <property type="entry name" value="Glyceraldehyde-3-phosphate dehydrogenase-like, C-terminal domain"/>
    <property type="match status" value="1"/>
</dbReference>
<dbReference type="PANTHER" id="PTHR22604">
    <property type="entry name" value="OXIDOREDUCTASES"/>
    <property type="match status" value="1"/>
</dbReference>
<keyword evidence="2" id="KW-0560">Oxidoreductase</keyword>
<dbReference type="GO" id="GO:0000166">
    <property type="term" value="F:nucleotide binding"/>
    <property type="evidence" value="ECO:0007669"/>
    <property type="project" value="InterPro"/>
</dbReference>
<keyword evidence="3" id="KW-0520">NAD</keyword>
<comment type="similarity">
    <text evidence="1">Belongs to the Gfo/Idh/MocA family.</text>
</comment>
<dbReference type="RefSeq" id="WP_058612945.1">
    <property type="nucleotide sequence ID" value="NZ_LDRV01000003.1"/>
</dbReference>
<dbReference type="InterPro" id="IPR000683">
    <property type="entry name" value="Gfo/Idh/MocA-like_OxRdtase_N"/>
</dbReference>
<sequence length="327" mass="34965">MTGLHWGILATGGIAHAFTSDLRTAGLDVAAVGSRRIESAREFAAQYDIPHAHGSYEELVSDPTVDIVYIATPHPGHVDNALLALDHGKHVLVEKPFTLNETEAAIIRDRAAEKGLLAMEAMWTRYLPHMVRIREIITEGTLGEIRVVSADHTQKISTDPAHRLNALELGGGALLDLGIYPISFAVDVLGLPQSVSAVARLSDAGSDAEVATLFVHPGGALSTTVSSSRGAGANTAQIVGTEARIEIDRVWYTPTSFRVVSPDGDVLEEFTTEIEGRGMQFQAEAAERFVAAGVTSSDVLPIDETVAIMGVLDEVRRQIGVVYPGER</sequence>
<feature type="domain" description="GFO/IDH/MocA-like oxidoreductase" evidence="5">
    <location>
        <begin position="131"/>
        <end position="246"/>
    </location>
</feature>
<dbReference type="Pfam" id="PF01408">
    <property type="entry name" value="GFO_IDH_MocA"/>
    <property type="match status" value="1"/>
</dbReference>
<dbReference type="PANTHER" id="PTHR22604:SF105">
    <property type="entry name" value="TRANS-1,2-DIHYDROBENZENE-1,2-DIOL DEHYDROGENASE"/>
    <property type="match status" value="1"/>
</dbReference>
<comment type="caution">
    <text evidence="6">The sequence shown here is derived from an EMBL/GenBank/DDBJ whole genome shotgun (WGS) entry which is preliminary data.</text>
</comment>
<organism evidence="6 7">
    <name type="scientific">Microbacterium testaceum</name>
    <name type="common">Aureobacterium testaceum</name>
    <name type="synonym">Brevibacterium testaceum</name>
    <dbReference type="NCBI Taxonomy" id="2033"/>
    <lineage>
        <taxon>Bacteria</taxon>
        <taxon>Bacillati</taxon>
        <taxon>Actinomycetota</taxon>
        <taxon>Actinomycetes</taxon>
        <taxon>Micrococcales</taxon>
        <taxon>Microbacteriaceae</taxon>
        <taxon>Microbacterium</taxon>
    </lineage>
</organism>
<dbReference type="PATRIC" id="fig|2033.7.peg.1679"/>
<dbReference type="SUPFAM" id="SSF51735">
    <property type="entry name" value="NAD(P)-binding Rossmann-fold domains"/>
    <property type="match status" value="1"/>
</dbReference>
<proteinExistence type="inferred from homology"/>
<feature type="domain" description="Gfo/Idh/MocA-like oxidoreductase N-terminal" evidence="4">
    <location>
        <begin position="5"/>
        <end position="119"/>
    </location>
</feature>
<evidence type="ECO:0000256" key="2">
    <source>
        <dbReference type="ARBA" id="ARBA00023002"/>
    </source>
</evidence>